<evidence type="ECO:0000313" key="2">
    <source>
        <dbReference type="Proteomes" id="UP000633936"/>
    </source>
</evidence>
<dbReference type="Gene3D" id="3.40.50.300">
    <property type="entry name" value="P-loop containing nucleotide triphosphate hydrolases"/>
    <property type="match status" value="1"/>
</dbReference>
<dbReference type="EMBL" id="JACOQE010000001">
    <property type="protein sequence ID" value="MBC5739541.1"/>
    <property type="molecule type" value="Genomic_DNA"/>
</dbReference>
<keyword evidence="2" id="KW-1185">Reference proteome</keyword>
<dbReference type="Gene3D" id="3.30.420.280">
    <property type="match status" value="1"/>
</dbReference>
<sequence length="459" mass="52202">MAAANRFTKKKTILYRFSEKHKEYIRRCKECSYNVAEGAVRAGKTVDNVFAFAHELKTTPDKIHLATGSTMANAKMNIGDCNGMGLEWIFRGQSHWGKYKDNEALFIKGPATHNKQKIVIFAGGAKEDSYKKIRGNSYGMWIATEINLHHDNTIKEAFNRQLAAKHLKVFWDLNPDNPRAAIYSEYIDRYQRQQEEGNFPGGYNYMHCTIYDNINITSERLKEIESRYDVNSIWYMRDIKGMRVVANGLIFRRFADDISTKKFGFALKEKPKDIMEINLGIDFGGSGSGHSFTATAITRGFQMVVPLASEWISCKDENGNPLEIDPDMLGKMFCNFVQKILGRYGYVTVVYADSAEQTLIAGIRSSLRKNGLGWIRVENALKTEINDRINATSILMSQGRFAYMDGECDSLVTALCTAVWDPKELTKNVRLDDGTSDIDSLDSYEYTFERLISQLIRYG</sequence>
<dbReference type="RefSeq" id="WP_187002699.1">
    <property type="nucleotide sequence ID" value="NZ_JACOQE010000001.1"/>
</dbReference>
<dbReference type="InterPro" id="IPR027417">
    <property type="entry name" value="P-loop_NTPase"/>
</dbReference>
<proteinExistence type="predicted"/>
<gene>
    <name evidence="1" type="ORF">H8Z79_03525</name>
</gene>
<name>A0ABR7HZ67_9FIRM</name>
<dbReference type="Proteomes" id="UP000633936">
    <property type="component" value="Unassembled WGS sequence"/>
</dbReference>
<comment type="caution">
    <text evidence="1">The sequence shown here is derived from an EMBL/GenBank/DDBJ whole genome shotgun (WGS) entry which is preliminary data.</text>
</comment>
<reference evidence="1 2" key="1">
    <citation type="submission" date="2020-08" db="EMBL/GenBank/DDBJ databases">
        <title>Genome public.</title>
        <authorList>
            <person name="Liu C."/>
            <person name="Sun Q."/>
        </authorList>
    </citation>
    <scope>NUCLEOTIDE SEQUENCE [LARGE SCALE GENOMIC DNA]</scope>
    <source>
        <strain evidence="1 2">27-44</strain>
    </source>
</reference>
<organism evidence="1 2">
    <name type="scientific">Blautia intestinalis</name>
    <dbReference type="NCBI Taxonomy" id="2763028"/>
    <lineage>
        <taxon>Bacteria</taxon>
        <taxon>Bacillati</taxon>
        <taxon>Bacillota</taxon>
        <taxon>Clostridia</taxon>
        <taxon>Lachnospirales</taxon>
        <taxon>Lachnospiraceae</taxon>
        <taxon>Blautia</taxon>
    </lineage>
</organism>
<protein>
    <submittedName>
        <fullName evidence="1">PBSX family phage terminase large subunit</fullName>
    </submittedName>
</protein>
<evidence type="ECO:0000313" key="1">
    <source>
        <dbReference type="EMBL" id="MBC5739541.1"/>
    </source>
</evidence>
<accession>A0ABR7HZ67</accession>